<evidence type="ECO:0000256" key="1">
    <source>
        <dbReference type="SAM" id="MobiDB-lite"/>
    </source>
</evidence>
<sequence length="31" mass="3579">METQISKRYKLSKSPEQRINGATEHTNQCSI</sequence>
<reference evidence="2" key="1">
    <citation type="submission" date="2014-09" db="EMBL/GenBank/DDBJ databases">
        <authorList>
            <person name="Magalhaes I.L.F."/>
            <person name="Oliveira U."/>
            <person name="Santos F.R."/>
            <person name="Vidigal T.H.D.A."/>
            <person name="Brescovit A.D."/>
            <person name="Santos A.J."/>
        </authorList>
    </citation>
    <scope>NUCLEOTIDE SEQUENCE</scope>
    <source>
        <tissue evidence="2">Shoot tissue taken approximately 20 cm above the soil surface</tissue>
    </source>
</reference>
<dbReference type="AlphaFoldDB" id="A0A0A9EBJ2"/>
<proteinExistence type="predicted"/>
<name>A0A0A9EBJ2_ARUDO</name>
<organism evidence="2">
    <name type="scientific">Arundo donax</name>
    <name type="common">Giant reed</name>
    <name type="synonym">Donax arundinaceus</name>
    <dbReference type="NCBI Taxonomy" id="35708"/>
    <lineage>
        <taxon>Eukaryota</taxon>
        <taxon>Viridiplantae</taxon>
        <taxon>Streptophyta</taxon>
        <taxon>Embryophyta</taxon>
        <taxon>Tracheophyta</taxon>
        <taxon>Spermatophyta</taxon>
        <taxon>Magnoliopsida</taxon>
        <taxon>Liliopsida</taxon>
        <taxon>Poales</taxon>
        <taxon>Poaceae</taxon>
        <taxon>PACMAD clade</taxon>
        <taxon>Arundinoideae</taxon>
        <taxon>Arundineae</taxon>
        <taxon>Arundo</taxon>
    </lineage>
</organism>
<protein>
    <submittedName>
        <fullName evidence="2">Uncharacterized protein</fullName>
    </submittedName>
</protein>
<feature type="region of interest" description="Disordered" evidence="1">
    <location>
        <begin position="1"/>
        <end position="31"/>
    </location>
</feature>
<evidence type="ECO:0000313" key="2">
    <source>
        <dbReference type="EMBL" id="JAD98089.1"/>
    </source>
</evidence>
<dbReference type="EMBL" id="GBRH01199806">
    <property type="protein sequence ID" value="JAD98089.1"/>
    <property type="molecule type" value="Transcribed_RNA"/>
</dbReference>
<accession>A0A0A9EBJ2</accession>
<reference evidence="2" key="2">
    <citation type="journal article" date="2015" name="Data Brief">
        <title>Shoot transcriptome of the giant reed, Arundo donax.</title>
        <authorList>
            <person name="Barrero R.A."/>
            <person name="Guerrero F.D."/>
            <person name="Moolhuijzen P."/>
            <person name="Goolsby J.A."/>
            <person name="Tidwell J."/>
            <person name="Bellgard S.E."/>
            <person name="Bellgard M.I."/>
        </authorList>
    </citation>
    <scope>NUCLEOTIDE SEQUENCE</scope>
    <source>
        <tissue evidence="2">Shoot tissue taken approximately 20 cm above the soil surface</tissue>
    </source>
</reference>